<feature type="signal peptide" evidence="4">
    <location>
        <begin position="1"/>
        <end position="19"/>
    </location>
</feature>
<evidence type="ECO:0000313" key="7">
    <source>
        <dbReference type="RefSeq" id="XP_011301328.1"/>
    </source>
</evidence>
<accession>A0A9R1TYT0</accession>
<protein>
    <submittedName>
        <fullName evidence="7">Toxin MIT1-like</fullName>
    </submittedName>
</protein>
<dbReference type="Proteomes" id="UP000694866">
    <property type="component" value="Unplaced"/>
</dbReference>
<dbReference type="GO" id="GO:0005576">
    <property type="term" value="C:extracellular region"/>
    <property type="evidence" value="ECO:0007669"/>
    <property type="project" value="UniProtKB-SubCell"/>
</dbReference>
<proteinExistence type="predicted"/>
<evidence type="ECO:0000256" key="3">
    <source>
        <dbReference type="ARBA" id="ARBA00023157"/>
    </source>
</evidence>
<evidence type="ECO:0000256" key="4">
    <source>
        <dbReference type="SAM" id="SignalP"/>
    </source>
</evidence>
<dbReference type="PANTHER" id="PTHR10041">
    <property type="entry name" value="COLIPASE"/>
    <property type="match status" value="1"/>
</dbReference>
<evidence type="ECO:0000256" key="2">
    <source>
        <dbReference type="ARBA" id="ARBA00022525"/>
    </source>
</evidence>
<evidence type="ECO:0000313" key="6">
    <source>
        <dbReference type="Proteomes" id="UP000694866"/>
    </source>
</evidence>
<comment type="subcellular location">
    <subcellularLocation>
        <location evidence="1">Secreted</location>
    </subcellularLocation>
</comment>
<keyword evidence="3" id="KW-1015">Disulfide bond</keyword>
<name>A0A9R1TYT0_9HYME</name>
<dbReference type="InterPro" id="IPR023569">
    <property type="entry name" value="Prokineticin_domain"/>
</dbReference>
<dbReference type="PANTHER" id="PTHR10041:SF5">
    <property type="entry name" value="LEUCINE-RICH COLIPASE-LIKE PROTEIN 1"/>
    <property type="match status" value="1"/>
</dbReference>
<gene>
    <name evidence="7" type="primary">LOC105265506</name>
</gene>
<feature type="chain" id="PRO_5040213673" evidence="4">
    <location>
        <begin position="20"/>
        <end position="104"/>
    </location>
</feature>
<keyword evidence="2" id="KW-0964">Secreted</keyword>
<dbReference type="KEGG" id="fas:105265506"/>
<dbReference type="GO" id="GO:0008047">
    <property type="term" value="F:enzyme activator activity"/>
    <property type="evidence" value="ECO:0007669"/>
    <property type="project" value="InterPro"/>
</dbReference>
<dbReference type="GO" id="GO:0016042">
    <property type="term" value="P:lipid catabolic process"/>
    <property type="evidence" value="ECO:0007669"/>
    <property type="project" value="InterPro"/>
</dbReference>
<keyword evidence="4" id="KW-0732">Signal</keyword>
<evidence type="ECO:0000256" key="1">
    <source>
        <dbReference type="ARBA" id="ARBA00004613"/>
    </source>
</evidence>
<evidence type="ECO:0000259" key="5">
    <source>
        <dbReference type="Pfam" id="PF06607"/>
    </source>
</evidence>
<keyword evidence="6" id="KW-1185">Reference proteome</keyword>
<dbReference type="Gene3D" id="2.10.80.10">
    <property type="entry name" value="Lipase, subunit A"/>
    <property type="match status" value="1"/>
</dbReference>
<sequence>MMTLRKILLVSALVGCCLALPSGDETTPTPVKECKGQEDCQSHECCTASPYRNTVATCRPRTPEGQSCSPDQQPTETGGSIYFAHCPCEPKLNCVREQGLCVRT</sequence>
<dbReference type="AlphaFoldDB" id="A0A9R1TYT0"/>
<dbReference type="InterPro" id="IPR001981">
    <property type="entry name" value="Colipase"/>
</dbReference>
<organism evidence="6 7">
    <name type="scientific">Fopius arisanus</name>
    <dbReference type="NCBI Taxonomy" id="64838"/>
    <lineage>
        <taxon>Eukaryota</taxon>
        <taxon>Metazoa</taxon>
        <taxon>Ecdysozoa</taxon>
        <taxon>Arthropoda</taxon>
        <taxon>Hexapoda</taxon>
        <taxon>Insecta</taxon>
        <taxon>Pterygota</taxon>
        <taxon>Neoptera</taxon>
        <taxon>Endopterygota</taxon>
        <taxon>Hymenoptera</taxon>
        <taxon>Apocrita</taxon>
        <taxon>Ichneumonoidea</taxon>
        <taxon>Braconidae</taxon>
        <taxon>Opiinae</taxon>
        <taxon>Fopius</taxon>
    </lineage>
</organism>
<dbReference type="GeneID" id="105265506"/>
<dbReference type="GO" id="GO:0007586">
    <property type="term" value="P:digestion"/>
    <property type="evidence" value="ECO:0007669"/>
    <property type="project" value="InterPro"/>
</dbReference>
<dbReference type="RefSeq" id="XP_011301328.1">
    <property type="nucleotide sequence ID" value="XM_011303026.1"/>
</dbReference>
<dbReference type="Pfam" id="PF06607">
    <property type="entry name" value="Prokineticin"/>
    <property type="match status" value="1"/>
</dbReference>
<feature type="domain" description="Prokineticin" evidence="5">
    <location>
        <begin position="33"/>
        <end position="97"/>
    </location>
</feature>
<reference evidence="7" key="1">
    <citation type="submission" date="2025-08" db="UniProtKB">
        <authorList>
            <consortium name="RefSeq"/>
        </authorList>
    </citation>
    <scope>IDENTIFICATION</scope>
    <source>
        <strain evidence="7">USDA-PBARC FA_bdor</strain>
        <tissue evidence="7">Whole organism</tissue>
    </source>
</reference>